<dbReference type="EMBL" id="QXJM01000029">
    <property type="protein sequence ID" value="RIE04004.1"/>
    <property type="molecule type" value="Genomic_DNA"/>
</dbReference>
<dbReference type="OrthoDB" id="2427704at2"/>
<name>A0A398CYD4_9BACL</name>
<evidence type="ECO:0000313" key="2">
    <source>
        <dbReference type="EMBL" id="RIE04004.1"/>
    </source>
</evidence>
<keyword evidence="3" id="KW-1185">Reference proteome</keyword>
<dbReference type="InterPro" id="IPR014957">
    <property type="entry name" value="IDEAL_dom"/>
</dbReference>
<reference evidence="2 3" key="1">
    <citation type="submission" date="2018-09" db="EMBL/GenBank/DDBJ databases">
        <title>Cohnella cavernae sp. nov., isolated from a karst cave.</title>
        <authorList>
            <person name="Zhu H."/>
        </authorList>
    </citation>
    <scope>NUCLEOTIDE SEQUENCE [LARGE SCALE GENOMIC DNA]</scope>
    <source>
        <strain evidence="2 3">K2E09-144</strain>
    </source>
</reference>
<comment type="caution">
    <text evidence="2">The sequence shown here is derived from an EMBL/GenBank/DDBJ whole genome shotgun (WGS) entry which is preliminary data.</text>
</comment>
<organism evidence="2 3">
    <name type="scientific">Cohnella faecalis</name>
    <dbReference type="NCBI Taxonomy" id="2315694"/>
    <lineage>
        <taxon>Bacteria</taxon>
        <taxon>Bacillati</taxon>
        <taxon>Bacillota</taxon>
        <taxon>Bacilli</taxon>
        <taxon>Bacillales</taxon>
        <taxon>Paenibacillaceae</taxon>
        <taxon>Cohnella</taxon>
    </lineage>
</organism>
<dbReference type="Gene3D" id="4.10.810.10">
    <property type="entry name" value="Virus Scaffolding Protein, Chain A"/>
    <property type="match status" value="1"/>
</dbReference>
<evidence type="ECO:0000313" key="3">
    <source>
        <dbReference type="Proteomes" id="UP000266340"/>
    </source>
</evidence>
<sequence>MKFEIGDWVTATSTEDELIQGFIDSIDVVQGTLGVRVIASDHEFAVGKAIIVRNQEAKIMPLSSLDSEEDLMSLIDIALSTKDETWFMELTEKLIALQRGSNSNGQRSRTAAAVRNRLGLAG</sequence>
<gene>
    <name evidence="2" type="ORF">D3H35_08600</name>
</gene>
<proteinExistence type="predicted"/>
<dbReference type="RefSeq" id="WP_119148680.1">
    <property type="nucleotide sequence ID" value="NZ_JBHSOV010000038.1"/>
</dbReference>
<dbReference type="AlphaFoldDB" id="A0A398CYD4"/>
<dbReference type="Proteomes" id="UP000266340">
    <property type="component" value="Unassembled WGS sequence"/>
</dbReference>
<feature type="domain" description="IDEAL" evidence="1">
    <location>
        <begin position="68"/>
        <end position="94"/>
    </location>
</feature>
<dbReference type="InterPro" id="IPR027393">
    <property type="entry name" value="Virus_scaffolding_prot_C"/>
</dbReference>
<protein>
    <submittedName>
        <fullName evidence="2">IDEAL domain-containing protein</fullName>
    </submittedName>
</protein>
<accession>A0A398CYD4</accession>
<evidence type="ECO:0000259" key="1">
    <source>
        <dbReference type="Pfam" id="PF08858"/>
    </source>
</evidence>
<dbReference type="Pfam" id="PF08858">
    <property type="entry name" value="IDEAL"/>
    <property type="match status" value="1"/>
</dbReference>